<dbReference type="AlphaFoldDB" id="A0A5B0HIR3"/>
<sequence>MASQVGNVSRDGICANSSTKCANDGVATDDAKAWNSTGKSAVVGGMGRGGLCARRKYGSGDQHASRLHVIDDIRKSVFTLQIGVFTDSNRVARQLGRALCDRLSCVLAHSKCGAMAHRA</sequence>
<organism evidence="1 2">
    <name type="scientific">Paraburkholderia panacisoli</name>
    <dbReference type="NCBI Taxonomy" id="2603818"/>
    <lineage>
        <taxon>Bacteria</taxon>
        <taxon>Pseudomonadati</taxon>
        <taxon>Pseudomonadota</taxon>
        <taxon>Betaproteobacteria</taxon>
        <taxon>Burkholderiales</taxon>
        <taxon>Burkholderiaceae</taxon>
        <taxon>Paraburkholderia</taxon>
    </lineage>
</organism>
<accession>A0A5B0HIR3</accession>
<evidence type="ECO:0000313" key="2">
    <source>
        <dbReference type="Proteomes" id="UP000325273"/>
    </source>
</evidence>
<dbReference type="EMBL" id="VTUZ01000002">
    <property type="protein sequence ID" value="KAA1015175.1"/>
    <property type="molecule type" value="Genomic_DNA"/>
</dbReference>
<gene>
    <name evidence="1" type="ORF">FVF58_04470</name>
</gene>
<proteinExistence type="predicted"/>
<comment type="caution">
    <text evidence="1">The sequence shown here is derived from an EMBL/GenBank/DDBJ whole genome shotgun (WGS) entry which is preliminary data.</text>
</comment>
<keyword evidence="2" id="KW-1185">Reference proteome</keyword>
<name>A0A5B0HIR3_9BURK</name>
<protein>
    <submittedName>
        <fullName evidence="1">Uncharacterized protein</fullName>
    </submittedName>
</protein>
<evidence type="ECO:0000313" key="1">
    <source>
        <dbReference type="EMBL" id="KAA1015175.1"/>
    </source>
</evidence>
<dbReference type="RefSeq" id="WP_149668702.1">
    <property type="nucleotide sequence ID" value="NZ_VTUZ01000002.1"/>
</dbReference>
<dbReference type="Proteomes" id="UP000325273">
    <property type="component" value="Unassembled WGS sequence"/>
</dbReference>
<reference evidence="1 2" key="1">
    <citation type="submission" date="2019-08" db="EMBL/GenBank/DDBJ databases">
        <title>Paraburkholderia sp. DCY113.</title>
        <authorList>
            <person name="Kang J."/>
        </authorList>
    </citation>
    <scope>NUCLEOTIDE SEQUENCE [LARGE SCALE GENOMIC DNA]</scope>
    <source>
        <strain evidence="1 2">DCY113</strain>
    </source>
</reference>